<proteinExistence type="inferred from homology"/>
<dbReference type="SUPFAM" id="SSF54786">
    <property type="entry name" value="YcfA/nrd intein domain"/>
    <property type="match status" value="1"/>
</dbReference>
<dbReference type="Pfam" id="PF07927">
    <property type="entry name" value="HicA_toxin"/>
    <property type="match status" value="1"/>
</dbReference>
<evidence type="ECO:0000313" key="10">
    <source>
        <dbReference type="Proteomes" id="UP000034057"/>
    </source>
</evidence>
<accession>A0A0G1WGF5</accession>
<dbReference type="AlphaFoldDB" id="A0A0G1WGF5"/>
<comment type="similarity">
    <text evidence="1">Belongs to the HicA mRNA interferase family.</text>
</comment>
<evidence type="ECO:0000313" key="9">
    <source>
        <dbReference type="EMBL" id="KKW17878.1"/>
    </source>
</evidence>
<keyword evidence="5" id="KW-0378">Hydrolase</keyword>
<keyword evidence="8" id="KW-1133">Transmembrane helix</keyword>
<name>A0A0G1WGF5_9BACT</name>
<organism evidence="9 10">
    <name type="scientific">Candidatus Kaiserbacteria bacterium GW2011_GWA1_50_28</name>
    <dbReference type="NCBI Taxonomy" id="1618668"/>
    <lineage>
        <taxon>Bacteria</taxon>
        <taxon>Candidatus Kaiseribacteriota</taxon>
    </lineage>
</organism>
<keyword evidence="4" id="KW-0255">Endonuclease</keyword>
<feature type="transmembrane region" description="Helical" evidence="8">
    <location>
        <begin position="7"/>
        <end position="27"/>
    </location>
</feature>
<reference evidence="9 10" key="1">
    <citation type="journal article" date="2015" name="Nature">
        <title>rRNA introns, odd ribosomes, and small enigmatic genomes across a large radiation of phyla.</title>
        <authorList>
            <person name="Brown C.T."/>
            <person name="Hug L.A."/>
            <person name="Thomas B.C."/>
            <person name="Sharon I."/>
            <person name="Castelle C.J."/>
            <person name="Singh A."/>
            <person name="Wilkins M.J."/>
            <person name="Williams K.H."/>
            <person name="Banfield J.F."/>
        </authorList>
    </citation>
    <scope>NUCLEOTIDE SEQUENCE [LARGE SCALE GENOMIC DNA]</scope>
</reference>
<keyword evidence="8" id="KW-0812">Transmembrane</keyword>
<comment type="caution">
    <text evidence="9">The sequence shown here is derived from an EMBL/GenBank/DDBJ whole genome shotgun (WGS) entry which is preliminary data.</text>
</comment>
<evidence type="ECO:0000256" key="2">
    <source>
        <dbReference type="ARBA" id="ARBA00022649"/>
    </source>
</evidence>
<dbReference type="InterPro" id="IPR038570">
    <property type="entry name" value="HicA_sf"/>
</dbReference>
<protein>
    <submittedName>
        <fullName evidence="9">YcfA family protein</fullName>
    </submittedName>
</protein>
<evidence type="ECO:0000256" key="6">
    <source>
        <dbReference type="ARBA" id="ARBA00022884"/>
    </source>
</evidence>
<dbReference type="GO" id="GO:0016787">
    <property type="term" value="F:hydrolase activity"/>
    <property type="evidence" value="ECO:0007669"/>
    <property type="project" value="UniProtKB-KW"/>
</dbReference>
<evidence type="ECO:0000256" key="7">
    <source>
        <dbReference type="ARBA" id="ARBA00023016"/>
    </source>
</evidence>
<dbReference type="Proteomes" id="UP000034057">
    <property type="component" value="Unassembled WGS sequence"/>
</dbReference>
<evidence type="ECO:0000256" key="5">
    <source>
        <dbReference type="ARBA" id="ARBA00022801"/>
    </source>
</evidence>
<keyword evidence="3" id="KW-0540">Nuclease</keyword>
<evidence type="ECO:0000256" key="3">
    <source>
        <dbReference type="ARBA" id="ARBA00022722"/>
    </source>
</evidence>
<dbReference type="GO" id="GO:0003729">
    <property type="term" value="F:mRNA binding"/>
    <property type="evidence" value="ECO:0007669"/>
    <property type="project" value="InterPro"/>
</dbReference>
<evidence type="ECO:0000256" key="1">
    <source>
        <dbReference type="ARBA" id="ARBA00006620"/>
    </source>
</evidence>
<dbReference type="InterPro" id="IPR012933">
    <property type="entry name" value="HicA_mRNA_interferase"/>
</dbReference>
<dbReference type="Gene3D" id="3.30.920.30">
    <property type="entry name" value="Hypothetical protein"/>
    <property type="match status" value="1"/>
</dbReference>
<keyword evidence="7" id="KW-0346">Stress response</keyword>
<gene>
    <name evidence="9" type="ORF">UY59_C0023G0010</name>
</gene>
<sequence>MSKRKKVFSGVFVISILVKHFGFLFVAQRGSHVKLRAGGKGGRTTIVPLHKELAPGTIKSILALAGVEKEEFMQKIEKT</sequence>
<evidence type="ECO:0000256" key="4">
    <source>
        <dbReference type="ARBA" id="ARBA00022759"/>
    </source>
</evidence>
<dbReference type="EMBL" id="LCQO01000023">
    <property type="protein sequence ID" value="KKW17878.1"/>
    <property type="molecule type" value="Genomic_DNA"/>
</dbReference>
<evidence type="ECO:0000256" key="8">
    <source>
        <dbReference type="SAM" id="Phobius"/>
    </source>
</evidence>
<keyword evidence="8" id="KW-0472">Membrane</keyword>
<keyword evidence="2" id="KW-1277">Toxin-antitoxin system</keyword>
<keyword evidence="6" id="KW-0694">RNA-binding</keyword>
<dbReference type="GO" id="GO:0004519">
    <property type="term" value="F:endonuclease activity"/>
    <property type="evidence" value="ECO:0007669"/>
    <property type="project" value="UniProtKB-KW"/>
</dbReference>